<evidence type="ECO:0000313" key="3">
    <source>
        <dbReference type="EMBL" id="CAG4903658.1"/>
    </source>
</evidence>
<protein>
    <submittedName>
        <fullName evidence="3">3-phenylpropionate-dihydrodiol/cinnamic acid-dihydrodiol dehydrogenase</fullName>
        <ecNumber evidence="3">1.3.1.87</ecNumber>
    </submittedName>
</protein>
<dbReference type="Pfam" id="PF13561">
    <property type="entry name" value="adh_short_C2"/>
    <property type="match status" value="1"/>
</dbReference>
<evidence type="ECO:0000256" key="2">
    <source>
        <dbReference type="ARBA" id="ARBA00023002"/>
    </source>
</evidence>
<evidence type="ECO:0000256" key="1">
    <source>
        <dbReference type="ARBA" id="ARBA00006484"/>
    </source>
</evidence>
<organism evidence="3 4">
    <name type="scientific">Paraburkholderia gardini</name>
    <dbReference type="NCBI Taxonomy" id="2823469"/>
    <lineage>
        <taxon>Bacteria</taxon>
        <taxon>Pseudomonadati</taxon>
        <taxon>Pseudomonadota</taxon>
        <taxon>Betaproteobacteria</taxon>
        <taxon>Burkholderiales</taxon>
        <taxon>Burkholderiaceae</taxon>
        <taxon>Paraburkholderia</taxon>
    </lineage>
</organism>
<dbReference type="InterPro" id="IPR020904">
    <property type="entry name" value="Sc_DH/Rdtase_CS"/>
</dbReference>
<dbReference type="Gene3D" id="3.40.50.720">
    <property type="entry name" value="NAD(P)-binding Rossmann-like Domain"/>
    <property type="match status" value="1"/>
</dbReference>
<dbReference type="CDD" id="cd05233">
    <property type="entry name" value="SDR_c"/>
    <property type="match status" value="1"/>
</dbReference>
<dbReference type="GO" id="GO:0018498">
    <property type="term" value="F:2,3-dihydroxy-2,3-dihydro-phenylpropionate dehydrogenase activity"/>
    <property type="evidence" value="ECO:0007669"/>
    <property type="project" value="UniProtKB-EC"/>
</dbReference>
<dbReference type="Proteomes" id="UP000789752">
    <property type="component" value="Unassembled WGS sequence"/>
</dbReference>
<dbReference type="PANTHER" id="PTHR24321:SF8">
    <property type="entry name" value="ESTRADIOL 17-BETA-DEHYDROGENASE 8-RELATED"/>
    <property type="match status" value="1"/>
</dbReference>
<dbReference type="SUPFAM" id="SSF51735">
    <property type="entry name" value="NAD(P)-binding Rossmann-fold domains"/>
    <property type="match status" value="1"/>
</dbReference>
<evidence type="ECO:0000313" key="4">
    <source>
        <dbReference type="Proteomes" id="UP000789752"/>
    </source>
</evidence>
<dbReference type="InterPro" id="IPR002347">
    <property type="entry name" value="SDR_fam"/>
</dbReference>
<dbReference type="EC" id="1.3.1.87" evidence="3"/>
<dbReference type="NCBIfam" id="NF005559">
    <property type="entry name" value="PRK07231.1"/>
    <property type="match status" value="1"/>
</dbReference>
<keyword evidence="2 3" id="KW-0560">Oxidoreductase</keyword>
<dbReference type="PANTHER" id="PTHR24321">
    <property type="entry name" value="DEHYDROGENASES, SHORT CHAIN"/>
    <property type="match status" value="1"/>
</dbReference>
<name>A0ABN7QP54_9BURK</name>
<accession>A0ABN7QP54</accession>
<keyword evidence="4" id="KW-1185">Reference proteome</keyword>
<proteinExistence type="inferred from homology"/>
<comment type="similarity">
    <text evidence="1">Belongs to the short-chain dehydrogenases/reductases (SDR) family.</text>
</comment>
<dbReference type="PRINTS" id="PR00081">
    <property type="entry name" value="GDHRDH"/>
</dbReference>
<dbReference type="PRINTS" id="PR00080">
    <property type="entry name" value="SDRFAMILY"/>
</dbReference>
<dbReference type="EMBL" id="CAJQYY010000016">
    <property type="protein sequence ID" value="CAG4903658.1"/>
    <property type="molecule type" value="Genomic_DNA"/>
</dbReference>
<comment type="caution">
    <text evidence="3">The sequence shown here is derived from an EMBL/GenBank/DDBJ whole genome shotgun (WGS) entry which is preliminary data.</text>
</comment>
<reference evidence="3 4" key="1">
    <citation type="submission" date="2021-04" db="EMBL/GenBank/DDBJ databases">
        <authorList>
            <person name="Vanwijnsberghe S."/>
        </authorList>
    </citation>
    <scope>NUCLEOTIDE SEQUENCE [LARGE SCALE GENOMIC DNA]</scope>
    <source>
        <strain evidence="3 4">LMG 32171</strain>
    </source>
</reference>
<gene>
    <name evidence="3" type="primary">hcaB_4</name>
    <name evidence="3" type="ORF">R54767_02994</name>
</gene>
<dbReference type="InterPro" id="IPR036291">
    <property type="entry name" value="NAD(P)-bd_dom_sf"/>
</dbReference>
<sequence>MPQLAFRPGCRKPPPARHQRRPCLKGMTISLESLFHCHDNQLDYASRQRQKTNSALRPAGCWHITIMHFIYARKGSKMSKPVVLITGALTGIGRATAFAFADSGAKLVISGRREAEGKALEAELRERGADAVFIQADVRRDEEVASLVDATVSRFGGIDAAVNNAGTEGTPGPITSQNAESYAATFDTNVLGTLLSMKHELRVMLEQKRGSIVNVSSTYGHEGAAFASVYAGSKHAVEGMTKSAALETAGAGVRVNAVAPGPTDTGMLDRFTGTAERKAALASTVPLGRVGKPDDVARAIVFLASEAASFVTGQILTVDGGKTAG</sequence>
<dbReference type="PROSITE" id="PS00061">
    <property type="entry name" value="ADH_SHORT"/>
    <property type="match status" value="1"/>
</dbReference>